<keyword evidence="4" id="KW-1185">Reference proteome</keyword>
<accession>Q0A9T3</accession>
<name>Q0A9T3_ALKEH</name>
<dbReference type="Proteomes" id="UP000001962">
    <property type="component" value="Chromosome"/>
</dbReference>
<dbReference type="EMBL" id="CP000453">
    <property type="protein sequence ID" value="ABI56404.1"/>
    <property type="molecule type" value="Genomic_DNA"/>
</dbReference>
<evidence type="ECO:0000313" key="3">
    <source>
        <dbReference type="EMBL" id="ABI56404.1"/>
    </source>
</evidence>
<sequence length="136" mass="14627">MPEVTIMKTFVIKTATALTLGAGLAVSGLAAAENWTTHVGQVRADLPTQSIASSGVGSGENYQHFVGHVRANGPRELSPGEVLVSENYVPHIEAVRNKARFDQVAADELRGKREQAQRDTRHGIQRPIGGGREGFR</sequence>
<feature type="region of interest" description="Disordered" evidence="1">
    <location>
        <begin position="109"/>
        <end position="136"/>
    </location>
</feature>
<feature type="compositionally biased region" description="Basic and acidic residues" evidence="1">
    <location>
        <begin position="109"/>
        <end position="122"/>
    </location>
</feature>
<gene>
    <name evidence="3" type="ordered locus">Mlg_1051</name>
</gene>
<evidence type="ECO:0000256" key="1">
    <source>
        <dbReference type="SAM" id="MobiDB-lite"/>
    </source>
</evidence>
<keyword evidence="2" id="KW-0732">Signal</keyword>
<reference evidence="4" key="1">
    <citation type="submission" date="2006-08" db="EMBL/GenBank/DDBJ databases">
        <title>Complete sequence of Alkalilimnicola ehrilichei MLHE-1.</title>
        <authorList>
            <person name="Copeland A."/>
            <person name="Lucas S."/>
            <person name="Lapidus A."/>
            <person name="Barry K."/>
            <person name="Detter J.C."/>
            <person name="Glavina del Rio T."/>
            <person name="Hammon N."/>
            <person name="Israni S."/>
            <person name="Dalin E."/>
            <person name="Tice H."/>
            <person name="Pitluck S."/>
            <person name="Sims D."/>
            <person name="Brettin T."/>
            <person name="Bruce D."/>
            <person name="Han C."/>
            <person name="Tapia R."/>
            <person name="Gilna P."/>
            <person name="Schmutz J."/>
            <person name="Larimer F."/>
            <person name="Land M."/>
            <person name="Hauser L."/>
            <person name="Kyrpides N."/>
            <person name="Mikhailova N."/>
            <person name="Oremland R.S."/>
            <person name="Hoeft S.E."/>
            <person name="Switzer-Blum J."/>
            <person name="Kulp T."/>
            <person name="King G."/>
            <person name="Tabita R."/>
            <person name="Witte B."/>
            <person name="Santini J.M."/>
            <person name="Basu P."/>
            <person name="Hollibaugh J.T."/>
            <person name="Xie G."/>
            <person name="Stolz J.F."/>
            <person name="Richardson P."/>
        </authorList>
    </citation>
    <scope>NUCLEOTIDE SEQUENCE [LARGE SCALE GENOMIC DNA]</scope>
    <source>
        <strain evidence="4">ATCC BAA-1101 / DSM 17681 / MLHE-1</strain>
    </source>
</reference>
<evidence type="ECO:0000256" key="2">
    <source>
        <dbReference type="SAM" id="SignalP"/>
    </source>
</evidence>
<dbReference type="KEGG" id="aeh:Mlg_1051"/>
<organism evidence="3 4">
    <name type="scientific">Alkalilimnicola ehrlichii (strain ATCC BAA-1101 / DSM 17681 / MLHE-1)</name>
    <dbReference type="NCBI Taxonomy" id="187272"/>
    <lineage>
        <taxon>Bacteria</taxon>
        <taxon>Pseudomonadati</taxon>
        <taxon>Pseudomonadota</taxon>
        <taxon>Gammaproteobacteria</taxon>
        <taxon>Chromatiales</taxon>
        <taxon>Ectothiorhodospiraceae</taxon>
        <taxon>Alkalilimnicola</taxon>
    </lineage>
</organism>
<dbReference type="AlphaFoldDB" id="Q0A9T3"/>
<feature type="chain" id="PRO_5004167901" description="DUF4148 domain-containing protein" evidence="2">
    <location>
        <begin position="33"/>
        <end position="136"/>
    </location>
</feature>
<evidence type="ECO:0000313" key="4">
    <source>
        <dbReference type="Proteomes" id="UP000001962"/>
    </source>
</evidence>
<evidence type="ECO:0008006" key="5">
    <source>
        <dbReference type="Google" id="ProtNLM"/>
    </source>
</evidence>
<feature type="signal peptide" evidence="2">
    <location>
        <begin position="1"/>
        <end position="32"/>
    </location>
</feature>
<proteinExistence type="predicted"/>
<dbReference type="HOGENOM" id="CLU_159763_0_0_6"/>
<protein>
    <recommendedName>
        <fullName evidence="5">DUF4148 domain-containing protein</fullName>
    </recommendedName>
</protein>